<protein>
    <submittedName>
        <fullName evidence="3">Hydrogen cyanide synthase subunit HcnB</fullName>
        <ecNumber evidence="3">1.4.99.5</ecNumber>
    </submittedName>
</protein>
<proteinExistence type="predicted"/>
<evidence type="ECO:0000259" key="2">
    <source>
        <dbReference type="Pfam" id="PF07992"/>
    </source>
</evidence>
<comment type="caution">
    <text evidence="3">The sequence shown here is derived from an EMBL/GenBank/DDBJ whole genome shotgun (WGS) entry which is preliminary data.</text>
</comment>
<dbReference type="InterPro" id="IPR036188">
    <property type="entry name" value="FAD/NAD-bd_sf"/>
</dbReference>
<dbReference type="EC" id="1.4.99.5" evidence="3"/>
<sequence>MEQVEVLVIGGGPAGMMASLSAVKTGARVTLLEREARLGGQLIKQTHKFFGSYKEYAGVRGIEIVDKLTFLLKEQEEKGKIRILTEAELVLFYQEQTLGYTYKGSLRTLKAQKIIFTTGASERMLPFPGNDLPGVYAAGAIQTLMNVNGVLPGEKYLMVGAGNIGLIVSYQLLQAGASVLGVVEAMPRIGGYLVHASKIRRMGVPIYTSHTILEARGKDRVEEAVIIAVDNKYKPITGTEKILNVDAISLAVGLNPLGELLEQRGIKFCFIPELGGFVPWHDENLKTSHPDVYVAGDLAGIEEATTAMLQGELAGLVVAKELRYGNLEEQDKINLITQRLKEFRAGPKSEKTREGQIKLKNG</sequence>
<evidence type="ECO:0000313" key="3">
    <source>
        <dbReference type="EMBL" id="MBT9145185.1"/>
    </source>
</evidence>
<dbReference type="PANTHER" id="PTHR42949:SF3">
    <property type="entry name" value="ANAEROBIC GLYCEROL-3-PHOSPHATE DEHYDROGENASE SUBUNIT B"/>
    <property type="match status" value="1"/>
</dbReference>
<accession>A0A9E2F6B0</accession>
<gene>
    <name evidence="3" type="primary">hcnB_2</name>
    <name evidence="3" type="ORF">DDT42_01055</name>
</gene>
<dbReference type="AlphaFoldDB" id="A0A9E2F6B0"/>
<feature type="domain" description="FAD/NAD(P)-binding" evidence="2">
    <location>
        <begin position="5"/>
        <end position="311"/>
    </location>
</feature>
<dbReference type="EMBL" id="QLTW01000057">
    <property type="protein sequence ID" value="MBT9145185.1"/>
    <property type="molecule type" value="Genomic_DNA"/>
</dbReference>
<evidence type="ECO:0000256" key="1">
    <source>
        <dbReference type="ARBA" id="ARBA00023002"/>
    </source>
</evidence>
<dbReference type="PRINTS" id="PR00411">
    <property type="entry name" value="PNDRDTASEI"/>
</dbReference>
<dbReference type="Proteomes" id="UP000811545">
    <property type="component" value="Unassembled WGS sequence"/>
</dbReference>
<keyword evidence="1 3" id="KW-0560">Oxidoreductase</keyword>
<reference evidence="3 4" key="1">
    <citation type="journal article" date="2021" name="bioRxiv">
        <title>Unique metabolic strategies in Hadean analogues reveal hints for primordial physiology.</title>
        <authorList>
            <person name="Nobu M.K."/>
            <person name="Nakai R."/>
            <person name="Tamazawa S."/>
            <person name="Mori H."/>
            <person name="Toyoda A."/>
            <person name="Ijiri A."/>
            <person name="Suzuki S."/>
            <person name="Kurokawa K."/>
            <person name="Kamagata Y."/>
            <person name="Tamaki H."/>
        </authorList>
    </citation>
    <scope>NUCLEOTIDE SEQUENCE [LARGE SCALE GENOMIC DNA]</scope>
    <source>
        <strain evidence="3">BS525</strain>
    </source>
</reference>
<dbReference type="Gene3D" id="3.50.50.60">
    <property type="entry name" value="FAD/NAD(P)-binding domain"/>
    <property type="match status" value="2"/>
</dbReference>
<dbReference type="GO" id="GO:0050622">
    <property type="term" value="F:glycine dehydrogenase (cyanide-forming) activity"/>
    <property type="evidence" value="ECO:0007669"/>
    <property type="project" value="UniProtKB-EC"/>
</dbReference>
<name>A0A9E2F6B0_PSYF1</name>
<dbReference type="PANTHER" id="PTHR42949">
    <property type="entry name" value="ANAEROBIC GLYCEROL-3-PHOSPHATE DEHYDROGENASE SUBUNIT B"/>
    <property type="match status" value="1"/>
</dbReference>
<evidence type="ECO:0000313" key="4">
    <source>
        <dbReference type="Proteomes" id="UP000811545"/>
    </source>
</evidence>
<dbReference type="InterPro" id="IPR051691">
    <property type="entry name" value="Metab_Enz_Cyan_OpOx_G3PDH"/>
</dbReference>
<dbReference type="SUPFAM" id="SSF51905">
    <property type="entry name" value="FAD/NAD(P)-binding domain"/>
    <property type="match status" value="1"/>
</dbReference>
<organism evidence="3 4">
    <name type="scientific">Psychracetigena formicireducens</name>
    <dbReference type="NCBI Taxonomy" id="2986056"/>
    <lineage>
        <taxon>Bacteria</taxon>
        <taxon>Bacillati</taxon>
        <taxon>Candidatus Lithacetigenota</taxon>
        <taxon>Candidatus Psychracetigena</taxon>
    </lineage>
</organism>
<dbReference type="PRINTS" id="PR00368">
    <property type="entry name" value="FADPNR"/>
</dbReference>
<dbReference type="Pfam" id="PF07992">
    <property type="entry name" value="Pyr_redox_2"/>
    <property type="match status" value="1"/>
</dbReference>
<dbReference type="InterPro" id="IPR023753">
    <property type="entry name" value="FAD/NAD-binding_dom"/>
</dbReference>